<protein>
    <submittedName>
        <fullName evidence="1">Uncharacterized protein</fullName>
    </submittedName>
</protein>
<keyword evidence="2" id="KW-1185">Reference proteome</keyword>
<evidence type="ECO:0000313" key="1">
    <source>
        <dbReference type="EMBL" id="KAL3312997.1"/>
    </source>
</evidence>
<comment type="caution">
    <text evidence="1">The sequence shown here is derived from an EMBL/GenBank/DDBJ whole genome shotgun (WGS) entry which is preliminary data.</text>
</comment>
<accession>A0ABD2Q1B5</accession>
<dbReference type="EMBL" id="JBJKFK010001475">
    <property type="protein sequence ID" value="KAL3312997.1"/>
    <property type="molecule type" value="Genomic_DNA"/>
</dbReference>
<evidence type="ECO:0000313" key="2">
    <source>
        <dbReference type="Proteomes" id="UP001626550"/>
    </source>
</evidence>
<sequence>MQLALKEILFVMCRTADFNPNKLKLDTLDAVLSRVRILSVVLGIDALLQTPQNDDCHTQ</sequence>
<name>A0ABD2Q1B5_9PLAT</name>
<proteinExistence type="predicted"/>
<dbReference type="AlphaFoldDB" id="A0ABD2Q1B5"/>
<gene>
    <name evidence="1" type="ORF">Ciccas_008404</name>
</gene>
<dbReference type="Proteomes" id="UP001626550">
    <property type="component" value="Unassembled WGS sequence"/>
</dbReference>
<reference evidence="1 2" key="1">
    <citation type="submission" date="2024-11" db="EMBL/GenBank/DDBJ databases">
        <title>Adaptive evolution of stress response genes in parasites aligns with host niche diversity.</title>
        <authorList>
            <person name="Hahn C."/>
            <person name="Resl P."/>
        </authorList>
    </citation>
    <scope>NUCLEOTIDE SEQUENCE [LARGE SCALE GENOMIC DNA]</scope>
    <source>
        <strain evidence="1">EGGRZ-B1_66</strain>
        <tissue evidence="1">Body</tissue>
    </source>
</reference>
<organism evidence="1 2">
    <name type="scientific">Cichlidogyrus casuarinus</name>
    <dbReference type="NCBI Taxonomy" id="1844966"/>
    <lineage>
        <taxon>Eukaryota</taxon>
        <taxon>Metazoa</taxon>
        <taxon>Spiralia</taxon>
        <taxon>Lophotrochozoa</taxon>
        <taxon>Platyhelminthes</taxon>
        <taxon>Monogenea</taxon>
        <taxon>Monopisthocotylea</taxon>
        <taxon>Dactylogyridea</taxon>
        <taxon>Ancyrocephalidae</taxon>
        <taxon>Cichlidogyrus</taxon>
    </lineage>
</organism>